<dbReference type="GO" id="GO:0000049">
    <property type="term" value="F:tRNA binding"/>
    <property type="evidence" value="ECO:0007669"/>
    <property type="project" value="TreeGrafter"/>
</dbReference>
<accession>A0A1F6VK27</accession>
<keyword evidence="1 7" id="KW-0436">Ligase</keyword>
<dbReference type="GO" id="GO:0005829">
    <property type="term" value="C:cytosol"/>
    <property type="evidence" value="ECO:0007669"/>
    <property type="project" value="TreeGrafter"/>
</dbReference>
<dbReference type="InterPro" id="IPR004364">
    <property type="entry name" value="Aa-tRNA-synt_II"/>
</dbReference>
<comment type="similarity">
    <text evidence="7">Belongs to the class-II aminoacyl-tRNA synthetase family.</text>
</comment>
<keyword evidence="5 7" id="KW-0030">Aminoacyl-tRNA synthetase</keyword>
<comment type="caution">
    <text evidence="7">Lacks conserved residue(s) required for the propagation of feature annotation.</text>
</comment>
<feature type="binding site" evidence="7">
    <location>
        <position position="410"/>
    </location>
    <ligand>
        <name>Mg(2+)</name>
        <dbReference type="ChEBI" id="CHEBI:18420"/>
        <label>2</label>
    </ligand>
</feature>
<comment type="cofactor">
    <cofactor evidence="7 8">
        <name>Mg(2+)</name>
        <dbReference type="ChEBI" id="CHEBI:18420"/>
    </cofactor>
    <text evidence="7 8">Binds 3 Mg(2+) ions per subunit.</text>
</comment>
<dbReference type="PANTHER" id="PTHR42918:SF15">
    <property type="entry name" value="LYSINE--TRNA LIGASE, CHLOROPLASTIC_MITOCHONDRIAL"/>
    <property type="match status" value="1"/>
</dbReference>
<dbReference type="InterPro" id="IPR002313">
    <property type="entry name" value="Lys-tRNA-ligase_II"/>
</dbReference>
<comment type="caution">
    <text evidence="10">The sequence shown here is derived from an EMBL/GenBank/DDBJ whole genome shotgun (WGS) entry which is preliminary data.</text>
</comment>
<dbReference type="Gene3D" id="3.30.930.10">
    <property type="entry name" value="Bira Bifunctional Protein, Domain 2"/>
    <property type="match status" value="1"/>
</dbReference>
<dbReference type="HAMAP" id="MF_00252">
    <property type="entry name" value="Lys_tRNA_synth_class2"/>
    <property type="match status" value="1"/>
</dbReference>
<comment type="catalytic activity">
    <reaction evidence="6 7 8">
        <text>tRNA(Lys) + L-lysine + ATP = L-lysyl-tRNA(Lys) + AMP + diphosphate</text>
        <dbReference type="Rhea" id="RHEA:20792"/>
        <dbReference type="Rhea" id="RHEA-COMP:9696"/>
        <dbReference type="Rhea" id="RHEA-COMP:9697"/>
        <dbReference type="ChEBI" id="CHEBI:30616"/>
        <dbReference type="ChEBI" id="CHEBI:32551"/>
        <dbReference type="ChEBI" id="CHEBI:33019"/>
        <dbReference type="ChEBI" id="CHEBI:78442"/>
        <dbReference type="ChEBI" id="CHEBI:78529"/>
        <dbReference type="ChEBI" id="CHEBI:456215"/>
        <dbReference type="EC" id="6.1.1.6"/>
    </reaction>
</comment>
<dbReference type="GO" id="GO:0005524">
    <property type="term" value="F:ATP binding"/>
    <property type="evidence" value="ECO:0007669"/>
    <property type="project" value="UniProtKB-UniRule"/>
</dbReference>
<dbReference type="Pfam" id="PF00152">
    <property type="entry name" value="tRNA-synt_2"/>
    <property type="match status" value="1"/>
</dbReference>
<reference evidence="10 11" key="1">
    <citation type="journal article" date="2016" name="Nat. Commun.">
        <title>Thousands of microbial genomes shed light on interconnected biogeochemical processes in an aquifer system.</title>
        <authorList>
            <person name="Anantharaman K."/>
            <person name="Brown C.T."/>
            <person name="Hug L.A."/>
            <person name="Sharon I."/>
            <person name="Castelle C.J."/>
            <person name="Probst A.J."/>
            <person name="Thomas B.C."/>
            <person name="Singh A."/>
            <person name="Wilkins M.J."/>
            <person name="Karaoz U."/>
            <person name="Brodie E.L."/>
            <person name="Williams K.H."/>
            <person name="Hubbard S.S."/>
            <person name="Banfield J.F."/>
        </authorList>
    </citation>
    <scope>NUCLEOTIDE SEQUENCE [LARGE SCALE GENOMIC DNA]</scope>
</reference>
<dbReference type="Gene3D" id="2.40.50.140">
    <property type="entry name" value="Nucleic acid-binding proteins"/>
    <property type="match status" value="1"/>
</dbReference>
<protein>
    <recommendedName>
        <fullName evidence="7">Lysine--tRNA ligase</fullName>
        <ecNumber evidence="7">6.1.1.6</ecNumber>
    </recommendedName>
    <alternativeName>
        <fullName evidence="7">Lysyl-tRNA synthetase</fullName>
        <shortName evidence="7">LysRS</shortName>
    </alternativeName>
</protein>
<feature type="domain" description="Aminoacyl-transfer RNA synthetases class-II family profile" evidence="9">
    <location>
        <begin position="173"/>
        <end position="491"/>
    </location>
</feature>
<dbReference type="Pfam" id="PF01336">
    <property type="entry name" value="tRNA_anti-codon"/>
    <property type="match status" value="1"/>
</dbReference>
<dbReference type="STRING" id="1801743.A2824_01435"/>
<evidence type="ECO:0000256" key="3">
    <source>
        <dbReference type="ARBA" id="ARBA00022741"/>
    </source>
</evidence>
<keyword evidence="4 7" id="KW-0067">ATP-binding</keyword>
<dbReference type="PRINTS" id="PR00982">
    <property type="entry name" value="TRNASYNTHLYS"/>
</dbReference>
<dbReference type="NCBIfam" id="TIGR00499">
    <property type="entry name" value="lysS_bact"/>
    <property type="match status" value="1"/>
</dbReference>
<dbReference type="EC" id="6.1.1.6" evidence="7"/>
<evidence type="ECO:0000256" key="8">
    <source>
        <dbReference type="RuleBase" id="RU000336"/>
    </source>
</evidence>
<feature type="binding site" evidence="7">
    <location>
        <position position="410"/>
    </location>
    <ligand>
        <name>Mg(2+)</name>
        <dbReference type="ChEBI" id="CHEBI:18420"/>
        <label>1</label>
    </ligand>
</feature>
<keyword evidence="7" id="KW-0648">Protein biosynthesis</keyword>
<keyword evidence="7 8" id="KW-0460">Magnesium</keyword>
<dbReference type="AlphaFoldDB" id="A0A1F6VK27"/>
<keyword evidence="7" id="KW-0963">Cytoplasm</keyword>
<comment type="subcellular location">
    <subcellularLocation>
        <location evidence="7">Cytoplasm</location>
    </subcellularLocation>
</comment>
<dbReference type="InterPro" id="IPR006195">
    <property type="entry name" value="aa-tRNA-synth_II"/>
</dbReference>
<dbReference type="GO" id="GO:0006430">
    <property type="term" value="P:lysyl-tRNA aminoacylation"/>
    <property type="evidence" value="ECO:0007669"/>
    <property type="project" value="UniProtKB-UniRule"/>
</dbReference>
<dbReference type="InterPro" id="IPR044136">
    <property type="entry name" value="Lys-tRNA-ligase_II_N"/>
</dbReference>
<evidence type="ECO:0000256" key="7">
    <source>
        <dbReference type="HAMAP-Rule" id="MF_00252"/>
    </source>
</evidence>
<evidence type="ECO:0000256" key="6">
    <source>
        <dbReference type="ARBA" id="ARBA00048573"/>
    </source>
</evidence>
<dbReference type="SUPFAM" id="SSF50249">
    <property type="entry name" value="Nucleic acid-binding proteins"/>
    <property type="match status" value="1"/>
</dbReference>
<evidence type="ECO:0000256" key="4">
    <source>
        <dbReference type="ARBA" id="ARBA00022840"/>
    </source>
</evidence>
<dbReference type="InterPro" id="IPR004365">
    <property type="entry name" value="NA-bd_OB_tRNA"/>
</dbReference>
<evidence type="ECO:0000313" key="11">
    <source>
        <dbReference type="Proteomes" id="UP000178059"/>
    </source>
</evidence>
<sequence length="493" mass="56832">MSSIEEIRKVRLEKLEALRKNGIDPYPIDSNQEFTLEEVFNNFSKLSKRKKSISVVGRVMSLRPQGGLVFLHLNDGTISFQVLIKKDDPPAGGGEEAFKLFNDTVDIGDFLEIKGTLFVTKRKEKTLLAKKWRMLSKSLRPLPEKWHGLQDVEERFRKRYLDALMNKEVRDRFILRSRIIAELRNILDDAGYLEFETPVLQPLYGGASALPFKTHHKTLDLDMYLRISDELYLKRLLIAGFPKVYEISKDFRNEGIDATHNPEFTMLEYYESYSDAEKQMIFLEKTLKTLIKKVLGKIKINFASNVIDFGKKFAVISYFDLLRRHAIIPNPETISKEELIIVAHKFGVLFGSQDSFDKILDNVFKKVCRPKIIQPTFIIDYPATYLPLAKRKPENEMLVSAFQMVAGGMELVKAFSELNDPIDQRSRFMHQEKTKEEGEQEAQVLDEDFLEAMEYGMPPSGGVGIGIDRLIMLLTDTHNIKEVIFFPVMRPKS</sequence>
<dbReference type="CDD" id="cd04322">
    <property type="entry name" value="LysRS_N"/>
    <property type="match status" value="1"/>
</dbReference>
<keyword evidence="3 7" id="KW-0547">Nucleotide-binding</keyword>
<evidence type="ECO:0000256" key="1">
    <source>
        <dbReference type="ARBA" id="ARBA00022598"/>
    </source>
</evidence>
<dbReference type="GO" id="GO:0000287">
    <property type="term" value="F:magnesium ion binding"/>
    <property type="evidence" value="ECO:0007669"/>
    <property type="project" value="UniProtKB-UniRule"/>
</dbReference>
<keyword evidence="2 7" id="KW-0479">Metal-binding</keyword>
<dbReference type="InterPro" id="IPR012340">
    <property type="entry name" value="NA-bd_OB-fold"/>
</dbReference>
<dbReference type="GO" id="GO:0004824">
    <property type="term" value="F:lysine-tRNA ligase activity"/>
    <property type="evidence" value="ECO:0007669"/>
    <property type="project" value="UniProtKB-UniRule"/>
</dbReference>
<dbReference type="InterPro" id="IPR045864">
    <property type="entry name" value="aa-tRNA-synth_II/BPL/LPL"/>
</dbReference>
<dbReference type="PANTHER" id="PTHR42918">
    <property type="entry name" value="LYSYL-TRNA SYNTHETASE"/>
    <property type="match status" value="1"/>
</dbReference>
<dbReference type="NCBIfam" id="NF001756">
    <property type="entry name" value="PRK00484.1"/>
    <property type="match status" value="1"/>
</dbReference>
<dbReference type="EMBL" id="MFTT01000016">
    <property type="protein sequence ID" value="OGI69972.1"/>
    <property type="molecule type" value="Genomic_DNA"/>
</dbReference>
<evidence type="ECO:0000259" key="9">
    <source>
        <dbReference type="PROSITE" id="PS50862"/>
    </source>
</evidence>
<gene>
    <name evidence="7" type="primary">lysS</name>
    <name evidence="10" type="ORF">A2824_01435</name>
</gene>
<comment type="subunit">
    <text evidence="7">Homodimer.</text>
</comment>
<dbReference type="PROSITE" id="PS50862">
    <property type="entry name" value="AA_TRNA_LIGASE_II"/>
    <property type="match status" value="1"/>
</dbReference>
<proteinExistence type="inferred from homology"/>
<evidence type="ECO:0000256" key="2">
    <source>
        <dbReference type="ARBA" id="ARBA00022723"/>
    </source>
</evidence>
<evidence type="ECO:0000313" key="10">
    <source>
        <dbReference type="EMBL" id="OGI69972.1"/>
    </source>
</evidence>
<dbReference type="Proteomes" id="UP000178059">
    <property type="component" value="Unassembled WGS sequence"/>
</dbReference>
<evidence type="ECO:0000256" key="5">
    <source>
        <dbReference type="ARBA" id="ARBA00023146"/>
    </source>
</evidence>
<organism evidence="10 11">
    <name type="scientific">Candidatus Nomurabacteria bacterium RIFCSPHIGHO2_01_FULL_42_16</name>
    <dbReference type="NCBI Taxonomy" id="1801743"/>
    <lineage>
        <taxon>Bacteria</taxon>
        <taxon>Candidatus Nomuraibacteriota</taxon>
    </lineage>
</organism>
<name>A0A1F6VK27_9BACT</name>
<dbReference type="SUPFAM" id="SSF55681">
    <property type="entry name" value="Class II aaRS and biotin synthetases"/>
    <property type="match status" value="1"/>
</dbReference>
<dbReference type="InterPro" id="IPR018149">
    <property type="entry name" value="Lys-tRNA-synth_II_C"/>
</dbReference>